<dbReference type="InterPro" id="IPR053781">
    <property type="entry name" value="F-box_AtFBL13-like"/>
</dbReference>
<dbReference type="PANTHER" id="PTHR34223">
    <property type="entry name" value="OS11G0201299 PROTEIN"/>
    <property type="match status" value="1"/>
</dbReference>
<dbReference type="PANTHER" id="PTHR34223:SF51">
    <property type="entry name" value="OS06G0556300 PROTEIN"/>
    <property type="match status" value="1"/>
</dbReference>
<accession>A0AAD9U4B5</accession>
<dbReference type="EMBL" id="JANJYI010000005">
    <property type="protein sequence ID" value="KAK2647293.1"/>
    <property type="molecule type" value="Genomic_DNA"/>
</dbReference>
<dbReference type="InterPro" id="IPR053197">
    <property type="entry name" value="F-box_SCFL_complex_component"/>
</dbReference>
<sequence length="294" mass="33703">MEGLSHTGKMKKIDRLSYLPEHIIYHILSLMDTKDAVRTCVLSKNWRYSWTNIHSLYFCCGSFPSWIAFQGFVTHVLHHCKDLNLVKLEFYCFDGGLDQSLDSNAIIGTLTSAVFEYAISHRFEEIETDVVDNFPPTLFECQALKRLKFDQPTKILKELTSFATLTTLQLNWVEIDLGNDTLSVNLRISDLHHNGLIMINAPRLKFFNLNRTYDLFLWMIKCSSLEEGEFVFYDNTADSETIVVELSEAMLALPMVPGCHLNGLRSMLKEIVEKDPIVSTDFEITWLVGVAPNF</sequence>
<evidence type="ECO:0000313" key="2">
    <source>
        <dbReference type="EMBL" id="KAK2647293.1"/>
    </source>
</evidence>
<proteinExistence type="predicted"/>
<dbReference type="Gene3D" id="1.20.1280.50">
    <property type="match status" value="1"/>
</dbReference>
<dbReference type="InterPro" id="IPR036047">
    <property type="entry name" value="F-box-like_dom_sf"/>
</dbReference>
<keyword evidence="3" id="KW-1185">Reference proteome</keyword>
<gene>
    <name evidence="2" type="ORF">Ddye_014782</name>
</gene>
<comment type="caution">
    <text evidence="2">The sequence shown here is derived from an EMBL/GenBank/DDBJ whole genome shotgun (WGS) entry which is preliminary data.</text>
</comment>
<dbReference type="SMART" id="SM00256">
    <property type="entry name" value="FBOX"/>
    <property type="match status" value="1"/>
</dbReference>
<dbReference type="PROSITE" id="PS50181">
    <property type="entry name" value="FBOX"/>
    <property type="match status" value="1"/>
</dbReference>
<dbReference type="SUPFAM" id="SSF81383">
    <property type="entry name" value="F-box domain"/>
    <property type="match status" value="1"/>
</dbReference>
<evidence type="ECO:0000259" key="1">
    <source>
        <dbReference type="PROSITE" id="PS50181"/>
    </source>
</evidence>
<protein>
    <recommendedName>
        <fullName evidence="1">F-box domain-containing protein</fullName>
    </recommendedName>
</protein>
<dbReference type="InterPro" id="IPR001810">
    <property type="entry name" value="F-box_dom"/>
</dbReference>
<name>A0AAD9U4B5_9ROSI</name>
<dbReference type="CDD" id="cd22160">
    <property type="entry name" value="F-box_AtFBL13-like"/>
    <property type="match status" value="1"/>
</dbReference>
<feature type="domain" description="F-box" evidence="1">
    <location>
        <begin position="13"/>
        <end position="47"/>
    </location>
</feature>
<dbReference type="Pfam" id="PF00646">
    <property type="entry name" value="F-box"/>
    <property type="match status" value="1"/>
</dbReference>
<evidence type="ECO:0000313" key="3">
    <source>
        <dbReference type="Proteomes" id="UP001280121"/>
    </source>
</evidence>
<dbReference type="Proteomes" id="UP001280121">
    <property type="component" value="Unassembled WGS sequence"/>
</dbReference>
<reference evidence="2" key="1">
    <citation type="journal article" date="2023" name="Plant J.">
        <title>Genome sequences and population genomics provide insights into the demographic history, inbreeding, and mutation load of two 'living fossil' tree species of Dipteronia.</title>
        <authorList>
            <person name="Feng Y."/>
            <person name="Comes H.P."/>
            <person name="Chen J."/>
            <person name="Zhu S."/>
            <person name="Lu R."/>
            <person name="Zhang X."/>
            <person name="Li P."/>
            <person name="Qiu J."/>
            <person name="Olsen K.M."/>
            <person name="Qiu Y."/>
        </authorList>
    </citation>
    <scope>NUCLEOTIDE SEQUENCE</scope>
    <source>
        <strain evidence="2">KIB01</strain>
    </source>
</reference>
<organism evidence="2 3">
    <name type="scientific">Dipteronia dyeriana</name>
    <dbReference type="NCBI Taxonomy" id="168575"/>
    <lineage>
        <taxon>Eukaryota</taxon>
        <taxon>Viridiplantae</taxon>
        <taxon>Streptophyta</taxon>
        <taxon>Embryophyta</taxon>
        <taxon>Tracheophyta</taxon>
        <taxon>Spermatophyta</taxon>
        <taxon>Magnoliopsida</taxon>
        <taxon>eudicotyledons</taxon>
        <taxon>Gunneridae</taxon>
        <taxon>Pentapetalae</taxon>
        <taxon>rosids</taxon>
        <taxon>malvids</taxon>
        <taxon>Sapindales</taxon>
        <taxon>Sapindaceae</taxon>
        <taxon>Hippocastanoideae</taxon>
        <taxon>Acereae</taxon>
        <taxon>Dipteronia</taxon>
    </lineage>
</organism>
<dbReference type="AlphaFoldDB" id="A0AAD9U4B5"/>